<gene>
    <name evidence="1" type="ORF">AWB69_06764</name>
</gene>
<dbReference type="Proteomes" id="UP000054683">
    <property type="component" value="Unassembled WGS sequence"/>
</dbReference>
<dbReference type="InterPro" id="IPR010260">
    <property type="entry name" value="AlpA"/>
</dbReference>
<sequence>MESSAVAAIAVHLRPAPRKRDSLPQDGFSRWSELRRFIPLSRETVRLREIAGRFPKRVHLTERCTAWSNAEIHKWLADPVGYRAGSGNA</sequence>
<proteinExistence type="predicted"/>
<name>A0A158IXV0_9BURK</name>
<dbReference type="AlphaFoldDB" id="A0A158IXV0"/>
<protein>
    <submittedName>
        <fullName evidence="1">Prophage CP4-57 regulatory</fullName>
    </submittedName>
</protein>
<dbReference type="OrthoDB" id="8548202at2"/>
<reference evidence="1 2" key="1">
    <citation type="submission" date="2016-01" db="EMBL/GenBank/DDBJ databases">
        <authorList>
            <person name="Oliw E.H."/>
        </authorList>
    </citation>
    <scope>NUCLEOTIDE SEQUENCE [LARGE SCALE GENOMIC DNA]</scope>
    <source>
        <strain evidence="1">LMG 27134</strain>
    </source>
</reference>
<dbReference type="Pfam" id="PF05930">
    <property type="entry name" value="Phage_AlpA"/>
    <property type="match status" value="1"/>
</dbReference>
<dbReference type="EMBL" id="FCOK02000063">
    <property type="protein sequence ID" value="SAL60861.1"/>
    <property type="molecule type" value="Genomic_DNA"/>
</dbReference>
<evidence type="ECO:0000313" key="2">
    <source>
        <dbReference type="Proteomes" id="UP000054683"/>
    </source>
</evidence>
<organism evidence="1 2">
    <name type="scientific">Caballeronia udeis</name>
    <dbReference type="NCBI Taxonomy" id="1232866"/>
    <lineage>
        <taxon>Bacteria</taxon>
        <taxon>Pseudomonadati</taxon>
        <taxon>Pseudomonadota</taxon>
        <taxon>Betaproteobacteria</taxon>
        <taxon>Burkholderiales</taxon>
        <taxon>Burkholderiaceae</taxon>
        <taxon>Caballeronia</taxon>
    </lineage>
</organism>
<accession>A0A158IXV0</accession>
<evidence type="ECO:0000313" key="1">
    <source>
        <dbReference type="EMBL" id="SAL60861.1"/>
    </source>
</evidence>
<dbReference type="RefSeq" id="WP_075644034.1">
    <property type="nucleotide sequence ID" value="NZ_FCOK02000063.1"/>
</dbReference>